<dbReference type="InterPro" id="IPR051479">
    <property type="entry name" value="PorB-like"/>
</dbReference>
<feature type="domain" description="Thiamine pyrophosphate enzyme TPP-binding" evidence="2">
    <location>
        <begin position="60"/>
        <end position="226"/>
    </location>
</feature>
<proteinExistence type="predicted"/>
<name>A0A7C0Y5U4_9BACT</name>
<evidence type="ECO:0000256" key="1">
    <source>
        <dbReference type="ARBA" id="ARBA00023002"/>
    </source>
</evidence>
<dbReference type="PANTHER" id="PTHR42897:SF2">
    <property type="entry name" value="PYRUVATE SYNTHASE SUBUNIT PORB"/>
    <property type="match status" value="1"/>
</dbReference>
<keyword evidence="3" id="KW-0670">Pyruvate</keyword>
<dbReference type="Proteomes" id="UP000885690">
    <property type="component" value="Unassembled WGS sequence"/>
</dbReference>
<dbReference type="Gene3D" id="3.40.50.970">
    <property type="match status" value="2"/>
</dbReference>
<dbReference type="Pfam" id="PF02775">
    <property type="entry name" value="TPP_enzyme_C"/>
    <property type="match status" value="1"/>
</dbReference>
<accession>A0A7C0Y5U4</accession>
<dbReference type="EC" id="1.2.7.1" evidence="3"/>
<dbReference type="NCBIfam" id="NF008819">
    <property type="entry name" value="PRK11865.1"/>
    <property type="match status" value="1"/>
</dbReference>
<dbReference type="SUPFAM" id="SSF52518">
    <property type="entry name" value="Thiamin diphosphate-binding fold (THDP-binding)"/>
    <property type="match status" value="1"/>
</dbReference>
<organism evidence="3">
    <name type="scientific">Thermosulfidibacter takaii</name>
    <dbReference type="NCBI Taxonomy" id="412593"/>
    <lineage>
        <taxon>Bacteria</taxon>
        <taxon>Pseudomonadati</taxon>
        <taxon>Thermosulfidibacterota</taxon>
        <taxon>Thermosulfidibacteria</taxon>
        <taxon>Thermosulfidibacterales</taxon>
        <taxon>Thermosulfidibacteraceae</taxon>
    </lineage>
</organism>
<comment type="caution">
    <text evidence="3">The sequence shown here is derived from an EMBL/GenBank/DDBJ whole genome shotgun (WGS) entry which is preliminary data.</text>
</comment>
<dbReference type="PANTHER" id="PTHR42897">
    <property type="entry name" value="PYRUVATE SYNTHASE SUBUNIT PORB"/>
    <property type="match status" value="1"/>
</dbReference>
<protein>
    <submittedName>
        <fullName evidence="3">Pyruvate synthase subunit beta</fullName>
        <ecNumber evidence="3">1.2.7.1</ecNumber>
    </submittedName>
</protein>
<gene>
    <name evidence="3" type="ORF">ENF32_00810</name>
</gene>
<dbReference type="InterPro" id="IPR029061">
    <property type="entry name" value="THDP-binding"/>
</dbReference>
<evidence type="ECO:0000259" key="2">
    <source>
        <dbReference type="Pfam" id="PF02775"/>
    </source>
</evidence>
<sequence length="319" mass="35339">MSVVQRPKEAYLNVFAYRMAPREEYFTRGHRACQGCGPALGFRHIMKAAGRDTIVVNVTGCMEIISSPYPYTSWAVPWIHVAFENAAAVASGVDAAIKALQRKGRLPKKKINILALAGDGGTADIGLQALSGMLARGHNVTYICYDNEAYMNTGVQGSSATPFGASTTTTPAGRVSFGAGYWKKNVAAIAAAHDIPYVATACPSYPLDLIRKVRRSFELEGPAYIHLFAVCPTGWGIPPELTIRMGRLAVETGIFPLYEVEYGRYKLTIDFPQGLRPVEDYLKLQRRYRHLTPEIVQQIQERVTAEYERLKKMEKVTQE</sequence>
<evidence type="ECO:0000313" key="3">
    <source>
        <dbReference type="EMBL" id="HDD52594.1"/>
    </source>
</evidence>
<dbReference type="GO" id="GO:0019164">
    <property type="term" value="F:pyruvate synthase activity"/>
    <property type="evidence" value="ECO:0007669"/>
    <property type="project" value="UniProtKB-EC"/>
</dbReference>
<keyword evidence="1 3" id="KW-0560">Oxidoreductase</keyword>
<dbReference type="GO" id="GO:0030976">
    <property type="term" value="F:thiamine pyrophosphate binding"/>
    <property type="evidence" value="ECO:0007669"/>
    <property type="project" value="InterPro"/>
</dbReference>
<dbReference type="EMBL" id="DQWS01000033">
    <property type="protein sequence ID" value="HDD52594.1"/>
    <property type="molecule type" value="Genomic_DNA"/>
</dbReference>
<dbReference type="CDD" id="cd03376">
    <property type="entry name" value="TPP_PFOR_porB_like"/>
    <property type="match status" value="1"/>
</dbReference>
<reference evidence="3" key="1">
    <citation type="journal article" date="2020" name="mSystems">
        <title>Genome- and Community-Level Interaction Insights into Carbon Utilization and Element Cycling Functions of Hydrothermarchaeota in Hydrothermal Sediment.</title>
        <authorList>
            <person name="Zhou Z."/>
            <person name="Liu Y."/>
            <person name="Xu W."/>
            <person name="Pan J."/>
            <person name="Luo Z.H."/>
            <person name="Li M."/>
        </authorList>
    </citation>
    <scope>NUCLEOTIDE SEQUENCE [LARGE SCALE GENOMIC DNA]</scope>
    <source>
        <strain evidence="3">HyVt-115</strain>
    </source>
</reference>
<dbReference type="AlphaFoldDB" id="A0A7C0Y5U4"/>
<dbReference type="InterPro" id="IPR011766">
    <property type="entry name" value="TPP_enzyme_TPP-bd"/>
</dbReference>